<dbReference type="Gene3D" id="3.40.190.10">
    <property type="entry name" value="Periplasmic binding protein-like II"/>
    <property type="match status" value="2"/>
</dbReference>
<evidence type="ECO:0000313" key="4">
    <source>
        <dbReference type="Proteomes" id="UP000445696"/>
    </source>
</evidence>
<dbReference type="PANTHER" id="PTHR30570">
    <property type="entry name" value="PERIPLASMIC PHOSPHATE BINDING COMPONENT OF PHOSPHATE ABC TRANSPORTER"/>
    <property type="match status" value="1"/>
</dbReference>
<comment type="caution">
    <text evidence="3">The sequence shown here is derived from an EMBL/GenBank/DDBJ whole genome shotgun (WGS) entry which is preliminary data.</text>
</comment>
<organism evidence="3 4">
    <name type="scientific">Sneathiella chungangensis</name>
    <dbReference type="NCBI Taxonomy" id="1418234"/>
    <lineage>
        <taxon>Bacteria</taxon>
        <taxon>Pseudomonadati</taxon>
        <taxon>Pseudomonadota</taxon>
        <taxon>Alphaproteobacteria</taxon>
        <taxon>Sneathiellales</taxon>
        <taxon>Sneathiellaceae</taxon>
        <taxon>Sneathiella</taxon>
    </lineage>
</organism>
<dbReference type="Proteomes" id="UP000445696">
    <property type="component" value="Unassembled WGS sequence"/>
</dbReference>
<accession>A0A845MFC3</accession>
<evidence type="ECO:0000259" key="2">
    <source>
        <dbReference type="Pfam" id="PF12849"/>
    </source>
</evidence>
<dbReference type="PANTHER" id="PTHR30570:SF1">
    <property type="entry name" value="PHOSPHATE-BINDING PROTEIN PSTS"/>
    <property type="match status" value="1"/>
</dbReference>
<evidence type="ECO:0000256" key="1">
    <source>
        <dbReference type="ARBA" id="ARBA00022729"/>
    </source>
</evidence>
<dbReference type="InterPro" id="IPR024370">
    <property type="entry name" value="PBP_domain"/>
</dbReference>
<dbReference type="OrthoDB" id="9790048at2"/>
<dbReference type="EMBL" id="WTVA01000003">
    <property type="protein sequence ID" value="MZR22365.1"/>
    <property type="molecule type" value="Genomic_DNA"/>
</dbReference>
<sequence>MNGECIVLNKTFGLAIAATVATVAFSGQALARDQIRIVGSSTVFPFSTAVAEAFGSNGSFKTPVVESTGSGGGLKLFCAGDDMNTPDITNSSRRIKKSEVETCAKNGVTEITEVKIGYDGIVLANSKDTKPLELTKKQIFMALAKQVPIDGKLVDNPYKTWSDIDPSLPNVKIEVLGPPPTSGTRDAFVELAMEGGAKEFDLLTELKKSDKKAFKSAAHSIREDGAYIEAGENDNLIVQKLEANKDAVGIFGFSFLDQNSDKLQGSLVGGVEPTFENIADGQYGISRSLFFYVKDTHVGQVPGIQEFIAEFTSEKAFGEFGYLTEKGLIPLTDAEREKVRTDALALAPLKLM</sequence>
<dbReference type="AlphaFoldDB" id="A0A845MFC3"/>
<gene>
    <name evidence="3" type="ORF">GQF03_08480</name>
</gene>
<dbReference type="InterPro" id="IPR050811">
    <property type="entry name" value="Phosphate_ABC_transporter"/>
</dbReference>
<keyword evidence="1" id="KW-0732">Signal</keyword>
<keyword evidence="4" id="KW-1185">Reference proteome</keyword>
<reference evidence="3 4" key="1">
    <citation type="journal article" date="2014" name="Int. J. Syst. Evol. Microbiol.">
        <title>Sneathiella chungangensis sp. nov., isolated from a marine sand, and emended description of the genus Sneathiella.</title>
        <authorList>
            <person name="Siamphan C."/>
            <person name="Kim H."/>
            <person name="Lee J.S."/>
            <person name="Kim W."/>
        </authorList>
    </citation>
    <scope>NUCLEOTIDE SEQUENCE [LARGE SCALE GENOMIC DNA]</scope>
    <source>
        <strain evidence="3 4">KCTC 32476</strain>
    </source>
</reference>
<dbReference type="Pfam" id="PF12849">
    <property type="entry name" value="PBP_like_2"/>
    <property type="match status" value="1"/>
</dbReference>
<evidence type="ECO:0000313" key="3">
    <source>
        <dbReference type="EMBL" id="MZR22365.1"/>
    </source>
</evidence>
<feature type="domain" description="PBP" evidence="2">
    <location>
        <begin position="28"/>
        <end position="314"/>
    </location>
</feature>
<name>A0A845MFC3_9PROT</name>
<dbReference type="SUPFAM" id="SSF53850">
    <property type="entry name" value="Periplasmic binding protein-like II"/>
    <property type="match status" value="1"/>
</dbReference>
<dbReference type="CDD" id="cd13654">
    <property type="entry name" value="PBP2_phosphate_like_2"/>
    <property type="match status" value="1"/>
</dbReference>
<protein>
    <submittedName>
        <fullName evidence="3">Phosphate ABC transporter substrate-binding protein</fullName>
    </submittedName>
</protein>
<proteinExistence type="predicted"/>